<dbReference type="Proteomes" id="UP000827986">
    <property type="component" value="Unassembled WGS sequence"/>
</dbReference>
<reference evidence="2" key="1">
    <citation type="submission" date="2021-09" db="EMBL/GenBank/DDBJ databases">
        <title>The genome of Mauremys mutica provides insights into the evolution of semi-aquatic lifestyle.</title>
        <authorList>
            <person name="Gong S."/>
            <person name="Gao Y."/>
        </authorList>
    </citation>
    <scope>NUCLEOTIDE SEQUENCE</scope>
    <source>
        <strain evidence="2">MM-2020</strain>
        <tissue evidence="2">Muscle</tissue>
    </source>
</reference>
<evidence type="ECO:0000256" key="1">
    <source>
        <dbReference type="SAM" id="MobiDB-lite"/>
    </source>
</evidence>
<comment type="caution">
    <text evidence="2">The sequence shown here is derived from an EMBL/GenBank/DDBJ whole genome shotgun (WGS) entry which is preliminary data.</text>
</comment>
<feature type="compositionally biased region" description="Basic and acidic residues" evidence="1">
    <location>
        <begin position="78"/>
        <end position="90"/>
    </location>
</feature>
<organism evidence="2 3">
    <name type="scientific">Mauremys mutica</name>
    <name type="common">yellowpond turtle</name>
    <dbReference type="NCBI Taxonomy" id="74926"/>
    <lineage>
        <taxon>Eukaryota</taxon>
        <taxon>Metazoa</taxon>
        <taxon>Chordata</taxon>
        <taxon>Craniata</taxon>
        <taxon>Vertebrata</taxon>
        <taxon>Euteleostomi</taxon>
        <taxon>Archelosauria</taxon>
        <taxon>Testudinata</taxon>
        <taxon>Testudines</taxon>
        <taxon>Cryptodira</taxon>
        <taxon>Durocryptodira</taxon>
        <taxon>Testudinoidea</taxon>
        <taxon>Geoemydidae</taxon>
        <taxon>Geoemydinae</taxon>
        <taxon>Mauremys</taxon>
    </lineage>
</organism>
<accession>A0A9D3WP61</accession>
<dbReference type="AlphaFoldDB" id="A0A9D3WP61"/>
<evidence type="ECO:0000313" key="3">
    <source>
        <dbReference type="Proteomes" id="UP000827986"/>
    </source>
</evidence>
<proteinExistence type="predicted"/>
<feature type="region of interest" description="Disordered" evidence="1">
    <location>
        <begin position="128"/>
        <end position="147"/>
    </location>
</feature>
<feature type="non-terminal residue" evidence="2">
    <location>
        <position position="147"/>
    </location>
</feature>
<feature type="non-terminal residue" evidence="2">
    <location>
        <position position="1"/>
    </location>
</feature>
<feature type="region of interest" description="Disordered" evidence="1">
    <location>
        <begin position="27"/>
        <end position="46"/>
    </location>
</feature>
<evidence type="ECO:0000313" key="2">
    <source>
        <dbReference type="EMBL" id="KAH1165364.1"/>
    </source>
</evidence>
<protein>
    <submittedName>
        <fullName evidence="2">Uncharacterized protein</fullName>
    </submittedName>
</protein>
<feature type="compositionally biased region" description="Polar residues" evidence="1">
    <location>
        <begin position="65"/>
        <end position="77"/>
    </location>
</feature>
<gene>
    <name evidence="2" type="ORF">KIL84_022923</name>
</gene>
<name>A0A9D3WP61_9SAUR</name>
<feature type="region of interest" description="Disordered" evidence="1">
    <location>
        <begin position="65"/>
        <end position="99"/>
    </location>
</feature>
<dbReference type="EMBL" id="JAHDVG010000488">
    <property type="protein sequence ID" value="KAH1165364.1"/>
    <property type="molecule type" value="Genomic_DNA"/>
</dbReference>
<sequence>LPSVEVGAVGSKVRLVAIYVGRKAVPRRAPLSDEESNKSSSQHLGSQEFCVSSSLSKVELTAVSGGSNAQGLDANSSVEEKLGPKLEEQPPKPYSKPECAGQAVIEDNVLGPLANQGDGRELEPAVLGAVEPESSSTDNAWTPADLH</sequence>
<keyword evidence="3" id="KW-1185">Reference proteome</keyword>